<protein>
    <recommendedName>
        <fullName evidence="1">BTB domain-containing protein</fullName>
    </recommendedName>
</protein>
<gene>
    <name evidence="2" type="ORF">GALMADRAFT_155997</name>
</gene>
<dbReference type="PANTHER" id="PTHR22427:SF7">
    <property type="entry name" value="GH15728P"/>
    <property type="match status" value="1"/>
</dbReference>
<evidence type="ECO:0000313" key="2">
    <source>
        <dbReference type="EMBL" id="KDR76460.1"/>
    </source>
</evidence>
<dbReference type="SUPFAM" id="SSF54695">
    <property type="entry name" value="POZ domain"/>
    <property type="match status" value="1"/>
</dbReference>
<dbReference type="InterPro" id="IPR000210">
    <property type="entry name" value="BTB/POZ_dom"/>
</dbReference>
<dbReference type="AlphaFoldDB" id="A0A067SZX4"/>
<dbReference type="SMART" id="SM00225">
    <property type="entry name" value="BTB"/>
    <property type="match status" value="1"/>
</dbReference>
<sequence>MTINMAQPALEAPKAWLELVQQNSILMWREDVKTLFLDAKHHYPDIVWETQAQDYLENTAEVKNEVWGHRAIIYPKASPKFTALYLQIPAETSPSSNCLRFKIPRNHDHGDLVRDLRYFYTTQSPYEPGNAGTATSVDLAHLKPLSTRSLLSMWRDQQFSDVRITLPDETDYINCHCFMLSVRSSYFKDIMADEIGKTMPDPDNPLEITLPSPLFTPESVHLIIQYIYTGTLDQMKDSLSTAFAIFRGAVYLAIPPLQELVVAEIAVNILHGLHDAQLSDAAFMELVGGNWNQMRSQGCLCPQCAHYAPRVLQFSLNEGTKNDTLERGARRALVGLFGERWFTRDISDLPTAVAKLILASVQKVITQQNVLPLLFAAEYALLKHAGSSINWQSLSSVRAMIISVRKSAEQVLCASPRACFGADVWGTIVEQDDGDGQFLLGHEVEMRVGWAVQALLNGSNPDNWFDNYQILMDLANPQTESIRHALSSPNNRIKTQLESAKSELFELFSKVSLSLQESDSEYSLLLPTQRTMQTDVNYSTTITERQSPASSLYYSAVSVQESIAERPADVWDSIDNLHVSALGPANAVSLYSYASSRTISTEYGPLYTRRAFSQESIEDQDAAHRSIITMPSYESFWAQALSNGNVARE</sequence>
<accession>A0A067SZX4</accession>
<dbReference type="Proteomes" id="UP000027222">
    <property type="component" value="Unassembled WGS sequence"/>
</dbReference>
<reference evidence="3" key="1">
    <citation type="journal article" date="2014" name="Proc. Natl. Acad. Sci. U.S.A.">
        <title>Extensive sampling of basidiomycete genomes demonstrates inadequacy of the white-rot/brown-rot paradigm for wood decay fungi.</title>
        <authorList>
            <person name="Riley R."/>
            <person name="Salamov A.A."/>
            <person name="Brown D.W."/>
            <person name="Nagy L.G."/>
            <person name="Floudas D."/>
            <person name="Held B.W."/>
            <person name="Levasseur A."/>
            <person name="Lombard V."/>
            <person name="Morin E."/>
            <person name="Otillar R."/>
            <person name="Lindquist E.A."/>
            <person name="Sun H."/>
            <person name="LaButti K.M."/>
            <person name="Schmutz J."/>
            <person name="Jabbour D."/>
            <person name="Luo H."/>
            <person name="Baker S.E."/>
            <person name="Pisabarro A.G."/>
            <person name="Walton J.D."/>
            <person name="Blanchette R.A."/>
            <person name="Henrissat B."/>
            <person name="Martin F."/>
            <person name="Cullen D."/>
            <person name="Hibbett D.S."/>
            <person name="Grigoriev I.V."/>
        </authorList>
    </citation>
    <scope>NUCLEOTIDE SEQUENCE [LARGE SCALE GENOMIC DNA]</scope>
    <source>
        <strain evidence="3">CBS 339.88</strain>
    </source>
</reference>
<evidence type="ECO:0000259" key="1">
    <source>
        <dbReference type="PROSITE" id="PS50097"/>
    </source>
</evidence>
<dbReference type="Pfam" id="PF00651">
    <property type="entry name" value="BTB"/>
    <property type="match status" value="1"/>
</dbReference>
<dbReference type="InterPro" id="IPR011333">
    <property type="entry name" value="SKP1/BTB/POZ_sf"/>
</dbReference>
<feature type="domain" description="BTB" evidence="1">
    <location>
        <begin position="160"/>
        <end position="236"/>
    </location>
</feature>
<name>A0A067SZX4_GALM3</name>
<dbReference type="CDD" id="cd18186">
    <property type="entry name" value="BTB_POZ_ZBTB_KLHL-like"/>
    <property type="match status" value="1"/>
</dbReference>
<dbReference type="PROSITE" id="PS50097">
    <property type="entry name" value="BTB"/>
    <property type="match status" value="1"/>
</dbReference>
<evidence type="ECO:0000313" key="3">
    <source>
        <dbReference type="Proteomes" id="UP000027222"/>
    </source>
</evidence>
<dbReference type="OrthoDB" id="2130750at2759"/>
<dbReference type="STRING" id="685588.A0A067SZX4"/>
<dbReference type="HOGENOM" id="CLU_026508_0_0_1"/>
<keyword evidence="3" id="KW-1185">Reference proteome</keyword>
<dbReference type="PANTHER" id="PTHR22427">
    <property type="entry name" value="GH15728P"/>
    <property type="match status" value="1"/>
</dbReference>
<dbReference type="EMBL" id="KL142378">
    <property type="protein sequence ID" value="KDR76460.1"/>
    <property type="molecule type" value="Genomic_DNA"/>
</dbReference>
<organism evidence="2 3">
    <name type="scientific">Galerina marginata (strain CBS 339.88)</name>
    <dbReference type="NCBI Taxonomy" id="685588"/>
    <lineage>
        <taxon>Eukaryota</taxon>
        <taxon>Fungi</taxon>
        <taxon>Dikarya</taxon>
        <taxon>Basidiomycota</taxon>
        <taxon>Agaricomycotina</taxon>
        <taxon>Agaricomycetes</taxon>
        <taxon>Agaricomycetidae</taxon>
        <taxon>Agaricales</taxon>
        <taxon>Agaricineae</taxon>
        <taxon>Strophariaceae</taxon>
        <taxon>Galerina</taxon>
    </lineage>
</organism>
<dbReference type="Gene3D" id="3.30.710.10">
    <property type="entry name" value="Potassium Channel Kv1.1, Chain A"/>
    <property type="match status" value="1"/>
</dbReference>
<proteinExistence type="predicted"/>